<gene>
    <name evidence="2" type="ORF">J437_LFUL007135</name>
</gene>
<sequence>MENIDVVGVWKVVGCVVLCQNSELSNVKGASLVLRRDGSFSWFGPVSEGLFDLNSFRAYKIVKTPLKQTASVTGNAVEHTSLCILFNSGHNSSHDRYICCEVTVKFGNCLVIQFPGLCLMHFRRVSEEVENNKNGEVDSIGSELHNLSLCKPDYHSLDKVSNKCSGADSCNIGQANDCSHLRCLKVADTCVETMADGVDNFEGGFHCDIQQMPLDVSSLKEPIEHKDISLPGVDLLALSSVARAVKTKTKATSSHCFKSELLTELDSDTPEVRLEASSNISCPSNSRQAQYISSTDDLGCDGNHSLFLETSNDIEGVFSHSHFSIETSNSKKEEESVQSMLEADRASNDSCHLIECGLDESDSSSVDSSSSDTQLLSHICQDPSFSLLRALQEGYFSDLILTAENGVKVSMFCYVTFAIFCLKGTLVFVFFILFVY</sequence>
<protein>
    <submittedName>
        <fullName evidence="2">Uncharacterized protein</fullName>
    </submittedName>
</protein>
<evidence type="ECO:0000313" key="3">
    <source>
        <dbReference type="Proteomes" id="UP000792457"/>
    </source>
</evidence>
<keyword evidence="1" id="KW-0472">Membrane</keyword>
<evidence type="ECO:0000313" key="2">
    <source>
        <dbReference type="EMBL" id="KAG8229327.1"/>
    </source>
</evidence>
<reference evidence="2" key="1">
    <citation type="submission" date="2013-04" db="EMBL/GenBank/DDBJ databases">
        <authorList>
            <person name="Qu J."/>
            <person name="Murali S.C."/>
            <person name="Bandaranaike D."/>
            <person name="Bellair M."/>
            <person name="Blankenburg K."/>
            <person name="Chao H."/>
            <person name="Dinh H."/>
            <person name="Doddapaneni H."/>
            <person name="Downs B."/>
            <person name="Dugan-Rocha S."/>
            <person name="Elkadiri S."/>
            <person name="Gnanaolivu R.D."/>
            <person name="Hernandez B."/>
            <person name="Javaid M."/>
            <person name="Jayaseelan J.C."/>
            <person name="Lee S."/>
            <person name="Li M."/>
            <person name="Ming W."/>
            <person name="Munidasa M."/>
            <person name="Muniz J."/>
            <person name="Nguyen L."/>
            <person name="Ongeri F."/>
            <person name="Osuji N."/>
            <person name="Pu L.-L."/>
            <person name="Puazo M."/>
            <person name="Qu C."/>
            <person name="Quiroz J."/>
            <person name="Raj R."/>
            <person name="Weissenberger G."/>
            <person name="Xin Y."/>
            <person name="Zou X."/>
            <person name="Han Y."/>
            <person name="Richards S."/>
            <person name="Worley K."/>
            <person name="Muzny D."/>
            <person name="Gibbs R."/>
        </authorList>
    </citation>
    <scope>NUCLEOTIDE SEQUENCE</scope>
    <source>
        <strain evidence="2">Sampled in the wild</strain>
    </source>
</reference>
<evidence type="ECO:0000256" key="1">
    <source>
        <dbReference type="SAM" id="Phobius"/>
    </source>
</evidence>
<reference evidence="2" key="2">
    <citation type="submission" date="2017-10" db="EMBL/GenBank/DDBJ databases">
        <title>Ladona fulva Genome sequencing and assembly.</title>
        <authorList>
            <person name="Murali S."/>
            <person name="Richards S."/>
            <person name="Bandaranaike D."/>
            <person name="Bellair M."/>
            <person name="Blankenburg K."/>
            <person name="Chao H."/>
            <person name="Dinh H."/>
            <person name="Doddapaneni H."/>
            <person name="Dugan-Rocha S."/>
            <person name="Elkadiri S."/>
            <person name="Gnanaolivu R."/>
            <person name="Hernandez B."/>
            <person name="Skinner E."/>
            <person name="Javaid M."/>
            <person name="Lee S."/>
            <person name="Li M."/>
            <person name="Ming W."/>
            <person name="Munidasa M."/>
            <person name="Muniz J."/>
            <person name="Nguyen L."/>
            <person name="Hughes D."/>
            <person name="Osuji N."/>
            <person name="Pu L.-L."/>
            <person name="Puazo M."/>
            <person name="Qu C."/>
            <person name="Quiroz J."/>
            <person name="Raj R."/>
            <person name="Weissenberger G."/>
            <person name="Xin Y."/>
            <person name="Zou X."/>
            <person name="Han Y."/>
            <person name="Worley K."/>
            <person name="Muzny D."/>
            <person name="Gibbs R."/>
        </authorList>
    </citation>
    <scope>NUCLEOTIDE SEQUENCE</scope>
    <source>
        <strain evidence="2">Sampled in the wild</strain>
    </source>
</reference>
<accession>A0A8K0P195</accession>
<name>A0A8K0P195_LADFU</name>
<dbReference type="EMBL" id="KZ308426">
    <property type="protein sequence ID" value="KAG8229327.1"/>
    <property type="molecule type" value="Genomic_DNA"/>
</dbReference>
<dbReference type="AlphaFoldDB" id="A0A8K0P195"/>
<proteinExistence type="predicted"/>
<comment type="caution">
    <text evidence="2">The sequence shown here is derived from an EMBL/GenBank/DDBJ whole genome shotgun (WGS) entry which is preliminary data.</text>
</comment>
<keyword evidence="1" id="KW-1133">Transmembrane helix</keyword>
<keyword evidence="1" id="KW-0812">Transmembrane</keyword>
<organism evidence="2 3">
    <name type="scientific">Ladona fulva</name>
    <name type="common">Scarce chaser dragonfly</name>
    <name type="synonym">Libellula fulva</name>
    <dbReference type="NCBI Taxonomy" id="123851"/>
    <lineage>
        <taxon>Eukaryota</taxon>
        <taxon>Metazoa</taxon>
        <taxon>Ecdysozoa</taxon>
        <taxon>Arthropoda</taxon>
        <taxon>Hexapoda</taxon>
        <taxon>Insecta</taxon>
        <taxon>Pterygota</taxon>
        <taxon>Palaeoptera</taxon>
        <taxon>Odonata</taxon>
        <taxon>Epiprocta</taxon>
        <taxon>Anisoptera</taxon>
        <taxon>Libelluloidea</taxon>
        <taxon>Libellulidae</taxon>
        <taxon>Ladona</taxon>
    </lineage>
</organism>
<keyword evidence="3" id="KW-1185">Reference proteome</keyword>
<dbReference type="Proteomes" id="UP000792457">
    <property type="component" value="Unassembled WGS sequence"/>
</dbReference>
<feature type="transmembrane region" description="Helical" evidence="1">
    <location>
        <begin position="414"/>
        <end position="435"/>
    </location>
</feature>